<name>A0A164SH36_9AGAM</name>
<sequence length="270" mass="29765">MSRRRSQNSHLQHNCGEHAQESNSLMWTPPIDRQYQFSAGNNGPFQPGAGCSPLSQAWPTDPSSIPTLNEVWVSQTTMYNNAVPSSSGSQHSLNNANSTKILPLFSSTSSSHAHDNFDGTSYSHSADARVSSENTFPGQSFDYGSNGPDIVPIFTQPNARRDEADETPSKTPAERLVGFGPPTKVNCKANALQYNLHLIRLLCLIYPTFLKISEMVIRMAPATSDAEKVRMFYEIQEMCGACDSKVFAVQKHGREIDDAGVVEMLESLYR</sequence>
<feature type="compositionally biased region" description="Polar residues" evidence="1">
    <location>
        <begin position="35"/>
        <end position="44"/>
    </location>
</feature>
<feature type="region of interest" description="Disordered" evidence="1">
    <location>
        <begin position="157"/>
        <end position="177"/>
    </location>
</feature>
<reference evidence="2 3" key="1">
    <citation type="journal article" date="2016" name="Mol. Biol. Evol.">
        <title>Comparative Genomics of Early-Diverging Mushroom-Forming Fungi Provides Insights into the Origins of Lignocellulose Decay Capabilities.</title>
        <authorList>
            <person name="Nagy L.G."/>
            <person name="Riley R."/>
            <person name="Tritt A."/>
            <person name="Adam C."/>
            <person name="Daum C."/>
            <person name="Floudas D."/>
            <person name="Sun H."/>
            <person name="Yadav J.S."/>
            <person name="Pangilinan J."/>
            <person name="Larsson K.H."/>
            <person name="Matsuura K."/>
            <person name="Barry K."/>
            <person name="Labutti K."/>
            <person name="Kuo R."/>
            <person name="Ohm R.A."/>
            <person name="Bhattacharya S.S."/>
            <person name="Shirouzu T."/>
            <person name="Yoshinaga Y."/>
            <person name="Martin F.M."/>
            <person name="Grigoriev I.V."/>
            <person name="Hibbett D.S."/>
        </authorList>
    </citation>
    <scope>NUCLEOTIDE SEQUENCE [LARGE SCALE GENOMIC DNA]</scope>
    <source>
        <strain evidence="2 3">HHB9708</strain>
    </source>
</reference>
<feature type="compositionally biased region" description="Polar residues" evidence="1">
    <location>
        <begin position="53"/>
        <end position="62"/>
    </location>
</feature>
<proteinExistence type="predicted"/>
<evidence type="ECO:0000313" key="2">
    <source>
        <dbReference type="EMBL" id="KZS91475.1"/>
    </source>
</evidence>
<evidence type="ECO:0000313" key="3">
    <source>
        <dbReference type="Proteomes" id="UP000076722"/>
    </source>
</evidence>
<gene>
    <name evidence="2" type="ORF">SISNIDRAFT_487447</name>
</gene>
<dbReference type="Proteomes" id="UP000076722">
    <property type="component" value="Unassembled WGS sequence"/>
</dbReference>
<protein>
    <submittedName>
        <fullName evidence="2">Uncharacterized protein</fullName>
    </submittedName>
</protein>
<dbReference type="AlphaFoldDB" id="A0A164SH36"/>
<organism evidence="2 3">
    <name type="scientific">Sistotremastrum niveocremeum HHB9708</name>
    <dbReference type="NCBI Taxonomy" id="1314777"/>
    <lineage>
        <taxon>Eukaryota</taxon>
        <taxon>Fungi</taxon>
        <taxon>Dikarya</taxon>
        <taxon>Basidiomycota</taxon>
        <taxon>Agaricomycotina</taxon>
        <taxon>Agaricomycetes</taxon>
        <taxon>Sistotremastrales</taxon>
        <taxon>Sistotremastraceae</taxon>
        <taxon>Sertulicium</taxon>
        <taxon>Sertulicium niveocremeum</taxon>
    </lineage>
</organism>
<keyword evidence="3" id="KW-1185">Reference proteome</keyword>
<dbReference type="EMBL" id="KV419415">
    <property type="protein sequence ID" value="KZS91475.1"/>
    <property type="molecule type" value="Genomic_DNA"/>
</dbReference>
<feature type="region of interest" description="Disordered" evidence="1">
    <location>
        <begin position="1"/>
        <end position="22"/>
    </location>
</feature>
<accession>A0A164SH36</accession>
<evidence type="ECO:0000256" key="1">
    <source>
        <dbReference type="SAM" id="MobiDB-lite"/>
    </source>
</evidence>
<feature type="region of interest" description="Disordered" evidence="1">
    <location>
        <begin position="35"/>
        <end position="62"/>
    </location>
</feature>